<name>A0A7L8AHI4_9FLAO</name>
<gene>
    <name evidence="2" type="ORF">H9I45_03215</name>
</gene>
<feature type="signal peptide" evidence="1">
    <location>
        <begin position="1"/>
        <end position="18"/>
    </location>
</feature>
<dbReference type="OrthoDB" id="1466811at2"/>
<sequence length="365" mass="42765">MKKIVLIMVLFVTTITTAQTKTFEKEVRKISKRIDLITKTQKDSLKMKVIEIDKKLERGEITKSTADTLKKEIASYHAKQIEEKVGEQERLLQLLVQDKTNGKIVSATESDLSKDEVNTFTIGSKVFRFTVDEDETKEKKRTTKKRKRSYNNRSTSQFVFAMGVNNVLQNNKLSTLSDSQYKLWQSHFYELGFTWKTRFSKEPSQLYFKYGVSFLWNNLRLDNNQYHVKNRDMTEIQTFSENLKESRLRHVQVNFPIHIEWDLSKNRTYKNGSVYDNTNRSIRLGVGGFVGFKLGTRQYLEFNDANGVETRQVEYDNFNMNTVNYGLSAYLGYRSTSFYVKYDLNPLFKDTETRNISLGIRLDLN</sequence>
<dbReference type="Proteomes" id="UP000516764">
    <property type="component" value="Chromosome"/>
</dbReference>
<accession>A0A7L8AHI4</accession>
<organism evidence="2 3">
    <name type="scientific">Polaribacter haliotis</name>
    <dbReference type="NCBI Taxonomy" id="1888915"/>
    <lineage>
        <taxon>Bacteria</taxon>
        <taxon>Pseudomonadati</taxon>
        <taxon>Bacteroidota</taxon>
        <taxon>Flavobacteriia</taxon>
        <taxon>Flavobacteriales</taxon>
        <taxon>Flavobacteriaceae</taxon>
    </lineage>
</organism>
<reference evidence="2 3" key="1">
    <citation type="journal article" date="2016" name="Int. J. Syst. Evol. Microbiol.">
        <title>Polaribacter haliotis sp. nov., isolated from the gut of abalone Haliotis discus hannai.</title>
        <authorList>
            <person name="Kim Y.O."/>
            <person name="Park I.S."/>
            <person name="Park S."/>
            <person name="Nam B.H."/>
            <person name="Park J.M."/>
            <person name="Kim D.G."/>
            <person name="Yoon J.H."/>
        </authorList>
    </citation>
    <scope>NUCLEOTIDE SEQUENCE [LARGE SCALE GENOMIC DNA]</scope>
    <source>
        <strain evidence="2 3">KCTC 52418</strain>
    </source>
</reference>
<keyword evidence="1" id="KW-0732">Signal</keyword>
<dbReference type="EMBL" id="CP061813">
    <property type="protein sequence ID" value="QOD61475.1"/>
    <property type="molecule type" value="Genomic_DNA"/>
</dbReference>
<evidence type="ECO:0000313" key="2">
    <source>
        <dbReference type="EMBL" id="QOD61475.1"/>
    </source>
</evidence>
<feature type="chain" id="PRO_5033033335" description="Outer membrane protein beta-barrel domain-containing protein" evidence="1">
    <location>
        <begin position="19"/>
        <end position="365"/>
    </location>
</feature>
<keyword evidence="3" id="KW-1185">Reference proteome</keyword>
<proteinExistence type="predicted"/>
<dbReference type="RefSeq" id="WP_088353377.1">
    <property type="nucleotide sequence ID" value="NZ_CP061813.1"/>
</dbReference>
<protein>
    <recommendedName>
        <fullName evidence="4">Outer membrane protein beta-barrel domain-containing protein</fullName>
    </recommendedName>
</protein>
<evidence type="ECO:0000313" key="3">
    <source>
        <dbReference type="Proteomes" id="UP000516764"/>
    </source>
</evidence>
<dbReference type="KEGG" id="phal:H9I45_03215"/>
<evidence type="ECO:0000256" key="1">
    <source>
        <dbReference type="SAM" id="SignalP"/>
    </source>
</evidence>
<dbReference type="AlphaFoldDB" id="A0A7L8AHI4"/>
<evidence type="ECO:0008006" key="4">
    <source>
        <dbReference type="Google" id="ProtNLM"/>
    </source>
</evidence>